<reference evidence="6" key="2">
    <citation type="submission" date="2025-08" db="UniProtKB">
        <authorList>
            <consortium name="Ensembl"/>
        </authorList>
    </citation>
    <scope>IDENTIFICATION</scope>
</reference>
<dbReference type="GO" id="GO:0004888">
    <property type="term" value="F:transmembrane signaling receptor activity"/>
    <property type="evidence" value="ECO:0007669"/>
    <property type="project" value="TreeGrafter"/>
</dbReference>
<dbReference type="Ensembl" id="ENSATET00000078876.1">
    <property type="protein sequence ID" value="ENSATEP00000072655.1"/>
    <property type="gene ID" value="ENSATEG00000032425.1"/>
</dbReference>
<dbReference type="SMART" id="SM00409">
    <property type="entry name" value="IG"/>
    <property type="match status" value="2"/>
</dbReference>
<keyword evidence="2" id="KW-1015">Disulfide bond</keyword>
<evidence type="ECO:0000256" key="3">
    <source>
        <dbReference type="SAM" id="Phobius"/>
    </source>
</evidence>
<feature type="domain" description="Ig-like" evidence="5">
    <location>
        <begin position="118"/>
        <end position="195"/>
    </location>
</feature>
<dbReference type="GO" id="GO:0006955">
    <property type="term" value="P:immune response"/>
    <property type="evidence" value="ECO:0007669"/>
    <property type="project" value="TreeGrafter"/>
</dbReference>
<keyword evidence="3" id="KW-0812">Transmembrane</keyword>
<keyword evidence="1 4" id="KW-0732">Signal</keyword>
<feature type="signal peptide" evidence="4">
    <location>
        <begin position="1"/>
        <end position="20"/>
    </location>
</feature>
<evidence type="ECO:0000256" key="2">
    <source>
        <dbReference type="ARBA" id="ARBA00023157"/>
    </source>
</evidence>
<protein>
    <recommendedName>
        <fullName evidence="5">Ig-like domain-containing protein</fullName>
    </recommendedName>
</protein>
<dbReference type="InterPro" id="IPR036179">
    <property type="entry name" value="Ig-like_dom_sf"/>
</dbReference>
<evidence type="ECO:0000259" key="5">
    <source>
        <dbReference type="PROSITE" id="PS50835"/>
    </source>
</evidence>
<feature type="chain" id="PRO_5043568780" description="Ig-like domain-containing protein" evidence="4">
    <location>
        <begin position="21"/>
        <end position="295"/>
    </location>
</feature>
<dbReference type="GeneID" id="113168506"/>
<evidence type="ECO:0000256" key="1">
    <source>
        <dbReference type="ARBA" id="ARBA00022729"/>
    </source>
</evidence>
<dbReference type="GO" id="GO:0009897">
    <property type="term" value="C:external side of plasma membrane"/>
    <property type="evidence" value="ECO:0007669"/>
    <property type="project" value="TreeGrafter"/>
</dbReference>
<dbReference type="PROSITE" id="PS50835">
    <property type="entry name" value="IG_LIKE"/>
    <property type="match status" value="1"/>
</dbReference>
<dbReference type="SMART" id="SM00408">
    <property type="entry name" value="IGc2"/>
    <property type="match status" value="1"/>
</dbReference>
<reference evidence="6 7" key="1">
    <citation type="submission" date="2021-04" db="EMBL/GenBank/DDBJ databases">
        <authorList>
            <consortium name="Wellcome Sanger Institute Data Sharing"/>
        </authorList>
    </citation>
    <scope>NUCLEOTIDE SEQUENCE [LARGE SCALE GENOMIC DNA]</scope>
</reference>
<sequence length="295" mass="33097">MQVTALYITLLTSMLMLASATGLRVNDYTLAFPRVVPNRQQFFQYEPISIDCVDFDELADWRVVRRQKEFNPAKESTWETSLRSRTIKAAYPTDSGEYWCEDKEGKRSKTVSISVTVDDVILDIPALPVTEGDHVSLRCRKAKKSNVISQFNKDGVRIRGGSNGELSIPSVSKSDKGLYKCSIHGAGESAESRLTVKSEVYAHEDKLLSAPLWICISVLCAGQLLLVVGLLYCGTLKHTENTTNGSKTVNRRVVYTVMKNQRREEEPDATRTLLPDESIIFSLVHYRSVKAELLQ</sequence>
<accession>A0AAQ6I964</accession>
<dbReference type="InterPro" id="IPR003599">
    <property type="entry name" value="Ig_sub"/>
</dbReference>
<dbReference type="GeneTree" id="ENSGT00980000199186"/>
<evidence type="ECO:0000313" key="6">
    <source>
        <dbReference type="Ensembl" id="ENSATEP00000072655.1"/>
    </source>
</evidence>
<evidence type="ECO:0000256" key="4">
    <source>
        <dbReference type="SAM" id="SignalP"/>
    </source>
</evidence>
<organism evidence="6 7">
    <name type="scientific">Anabas testudineus</name>
    <name type="common">Climbing perch</name>
    <name type="synonym">Anthias testudineus</name>
    <dbReference type="NCBI Taxonomy" id="64144"/>
    <lineage>
        <taxon>Eukaryota</taxon>
        <taxon>Metazoa</taxon>
        <taxon>Chordata</taxon>
        <taxon>Craniata</taxon>
        <taxon>Vertebrata</taxon>
        <taxon>Euteleostomi</taxon>
        <taxon>Actinopterygii</taxon>
        <taxon>Neopterygii</taxon>
        <taxon>Teleostei</taxon>
        <taxon>Neoteleostei</taxon>
        <taxon>Acanthomorphata</taxon>
        <taxon>Anabantaria</taxon>
        <taxon>Anabantiformes</taxon>
        <taxon>Anabantoidei</taxon>
        <taxon>Anabantidae</taxon>
        <taxon>Anabas</taxon>
    </lineage>
</organism>
<name>A0AAQ6I964_ANATE</name>
<dbReference type="PANTHER" id="PTHR11481">
    <property type="entry name" value="IMMUNOGLOBULIN FC RECEPTOR"/>
    <property type="match status" value="1"/>
</dbReference>
<feature type="transmembrane region" description="Helical" evidence="3">
    <location>
        <begin position="210"/>
        <end position="233"/>
    </location>
</feature>
<dbReference type="InterPro" id="IPR007110">
    <property type="entry name" value="Ig-like_dom"/>
</dbReference>
<reference evidence="6" key="3">
    <citation type="submission" date="2025-09" db="UniProtKB">
        <authorList>
            <consortium name="Ensembl"/>
        </authorList>
    </citation>
    <scope>IDENTIFICATION</scope>
</reference>
<dbReference type="GO" id="GO:0007166">
    <property type="term" value="P:cell surface receptor signaling pathway"/>
    <property type="evidence" value="ECO:0007669"/>
    <property type="project" value="TreeGrafter"/>
</dbReference>
<dbReference type="AlphaFoldDB" id="A0AAQ6I964"/>
<keyword evidence="3" id="KW-0472">Membrane</keyword>
<dbReference type="SUPFAM" id="SSF48726">
    <property type="entry name" value="Immunoglobulin"/>
    <property type="match status" value="1"/>
</dbReference>
<keyword evidence="7" id="KW-1185">Reference proteome</keyword>
<evidence type="ECO:0000313" key="7">
    <source>
        <dbReference type="Proteomes" id="UP000265040"/>
    </source>
</evidence>
<dbReference type="Proteomes" id="UP000265040">
    <property type="component" value="Chromosome 18"/>
</dbReference>
<dbReference type="RefSeq" id="XP_026225350.1">
    <property type="nucleotide sequence ID" value="XM_026369565.1"/>
</dbReference>
<dbReference type="InterPro" id="IPR003598">
    <property type="entry name" value="Ig_sub2"/>
</dbReference>
<dbReference type="PANTHER" id="PTHR11481:SF64">
    <property type="entry name" value="FC RECEPTOR-LIKE PROTEIN 4"/>
    <property type="match status" value="1"/>
</dbReference>
<proteinExistence type="predicted"/>
<dbReference type="InterPro" id="IPR013783">
    <property type="entry name" value="Ig-like_fold"/>
</dbReference>
<keyword evidence="3" id="KW-1133">Transmembrane helix</keyword>
<dbReference type="Gene3D" id="2.60.40.10">
    <property type="entry name" value="Immunoglobulins"/>
    <property type="match status" value="2"/>
</dbReference>
<dbReference type="Pfam" id="PF13895">
    <property type="entry name" value="Ig_2"/>
    <property type="match status" value="1"/>
</dbReference>
<dbReference type="InterPro" id="IPR050488">
    <property type="entry name" value="Ig_Fc_receptor"/>
</dbReference>